<dbReference type="FunFam" id="1.10.10.1210:FF:000001">
    <property type="entry name" value="melanoma-associated antigen D1"/>
    <property type="match status" value="1"/>
</dbReference>
<dbReference type="InterPro" id="IPR000477">
    <property type="entry name" value="RT_dom"/>
</dbReference>
<evidence type="ECO:0000259" key="4">
    <source>
        <dbReference type="PROSITE" id="PS50878"/>
    </source>
</evidence>
<accession>A0AA40IBF2</accession>
<dbReference type="Gene3D" id="1.10.340.70">
    <property type="match status" value="1"/>
</dbReference>
<name>A0AA40IBF2_CNENI</name>
<feature type="compositionally biased region" description="Low complexity" evidence="2">
    <location>
        <begin position="755"/>
        <end position="764"/>
    </location>
</feature>
<feature type="domain" description="RNase H type-1" evidence="5">
    <location>
        <begin position="345"/>
        <end position="535"/>
    </location>
</feature>
<dbReference type="GO" id="GO:0003676">
    <property type="term" value="F:nucleic acid binding"/>
    <property type="evidence" value="ECO:0007669"/>
    <property type="project" value="InterPro"/>
</dbReference>
<dbReference type="Gene3D" id="3.30.70.270">
    <property type="match status" value="2"/>
</dbReference>
<organism evidence="6 7">
    <name type="scientific">Cnephaeus nilssonii</name>
    <name type="common">Northern bat</name>
    <name type="synonym">Eptesicus nilssonii</name>
    <dbReference type="NCBI Taxonomy" id="3371016"/>
    <lineage>
        <taxon>Eukaryota</taxon>
        <taxon>Metazoa</taxon>
        <taxon>Chordata</taxon>
        <taxon>Craniata</taxon>
        <taxon>Vertebrata</taxon>
        <taxon>Euteleostomi</taxon>
        <taxon>Mammalia</taxon>
        <taxon>Eutheria</taxon>
        <taxon>Laurasiatheria</taxon>
        <taxon>Chiroptera</taxon>
        <taxon>Yangochiroptera</taxon>
        <taxon>Vespertilionidae</taxon>
        <taxon>Cnephaeus</taxon>
    </lineage>
</organism>
<dbReference type="PANTHER" id="PTHR11736">
    <property type="entry name" value="MELANOMA-ASSOCIATED ANTIGEN MAGE ANTIGEN"/>
    <property type="match status" value="1"/>
</dbReference>
<dbReference type="FunFam" id="3.30.70.270:FF:000020">
    <property type="entry name" value="Transposon Tf2-6 polyprotein-like Protein"/>
    <property type="match status" value="1"/>
</dbReference>
<evidence type="ECO:0000313" key="6">
    <source>
        <dbReference type="EMBL" id="KAK1346495.1"/>
    </source>
</evidence>
<dbReference type="FunFam" id="1.10.10.1200:FF:000007">
    <property type="entry name" value="Melanoma-associated antigen C2"/>
    <property type="match status" value="1"/>
</dbReference>
<evidence type="ECO:0000313" key="7">
    <source>
        <dbReference type="Proteomes" id="UP001177744"/>
    </source>
</evidence>
<evidence type="ECO:0000256" key="2">
    <source>
        <dbReference type="SAM" id="MobiDB-lite"/>
    </source>
</evidence>
<protein>
    <submittedName>
        <fullName evidence="6">Uncharacterized protein</fullName>
    </submittedName>
</protein>
<keyword evidence="7" id="KW-1185">Reference proteome</keyword>
<feature type="region of interest" description="Disordered" evidence="2">
    <location>
        <begin position="635"/>
        <end position="678"/>
    </location>
</feature>
<dbReference type="PROSITE" id="PS50838">
    <property type="entry name" value="MAGE"/>
    <property type="match status" value="1"/>
</dbReference>
<dbReference type="SMART" id="SM01392">
    <property type="entry name" value="MAGE_N"/>
    <property type="match status" value="1"/>
</dbReference>
<dbReference type="Gene3D" id="3.10.10.10">
    <property type="entry name" value="HIV Type 1 Reverse Transcriptase, subunit A, domain 1"/>
    <property type="match status" value="1"/>
</dbReference>
<dbReference type="GO" id="GO:0004523">
    <property type="term" value="F:RNA-DNA hybrid ribonuclease activity"/>
    <property type="evidence" value="ECO:0007669"/>
    <property type="project" value="InterPro"/>
</dbReference>
<dbReference type="Pfam" id="PF17919">
    <property type="entry name" value="RT_RNaseH_2"/>
    <property type="match status" value="1"/>
</dbReference>
<dbReference type="Pfam" id="PF12440">
    <property type="entry name" value="MAGE_N"/>
    <property type="match status" value="1"/>
</dbReference>
<dbReference type="InterPro" id="IPR041577">
    <property type="entry name" value="RT_RNaseH_2"/>
</dbReference>
<dbReference type="PROSITE" id="PS50879">
    <property type="entry name" value="RNASE_H_1"/>
    <property type="match status" value="1"/>
</dbReference>
<dbReference type="PROSITE" id="PS50878">
    <property type="entry name" value="RT_POL"/>
    <property type="match status" value="1"/>
</dbReference>
<feature type="region of interest" description="Disordered" evidence="2">
    <location>
        <begin position="705"/>
        <end position="726"/>
    </location>
</feature>
<comment type="similarity">
    <text evidence="1">Belongs to the beta type-B retroviral polymerase family. HERV class-II K(HML-2) pol subfamily.</text>
</comment>
<evidence type="ECO:0000256" key="1">
    <source>
        <dbReference type="ARBA" id="ARBA00010879"/>
    </source>
</evidence>
<comment type="caution">
    <text evidence="6">The sequence shown here is derived from an EMBL/GenBank/DDBJ whole genome shotgun (WGS) entry which is preliminary data.</text>
</comment>
<feature type="domain" description="MAGE" evidence="3">
    <location>
        <begin position="786"/>
        <end position="985"/>
    </location>
</feature>
<dbReference type="Gene3D" id="3.30.420.10">
    <property type="entry name" value="Ribonuclease H-like superfamily/Ribonuclease H"/>
    <property type="match status" value="1"/>
</dbReference>
<dbReference type="SUPFAM" id="SSF56672">
    <property type="entry name" value="DNA/RNA polymerases"/>
    <property type="match status" value="1"/>
</dbReference>
<dbReference type="Gene3D" id="1.10.10.1200">
    <property type="entry name" value="MAGE homology domain, winged helix WH1 motif"/>
    <property type="match status" value="1"/>
</dbReference>
<dbReference type="PANTHER" id="PTHR11736:SF85">
    <property type="entry name" value="MAGE DOMAIN-CONTAINING PROTEIN MAGEA13P-RELATED"/>
    <property type="match status" value="1"/>
</dbReference>
<dbReference type="SUPFAM" id="SSF53098">
    <property type="entry name" value="Ribonuclease H-like"/>
    <property type="match status" value="1"/>
</dbReference>
<reference evidence="6" key="1">
    <citation type="submission" date="2023-06" db="EMBL/GenBank/DDBJ databases">
        <title>Reference genome for the Northern bat (Eptesicus nilssonii), a most northern bat species.</title>
        <authorList>
            <person name="Laine V.N."/>
            <person name="Pulliainen A.T."/>
            <person name="Lilley T.M."/>
        </authorList>
    </citation>
    <scope>NUCLEOTIDE SEQUENCE</scope>
    <source>
        <strain evidence="6">BLF_Eptnil</strain>
        <tissue evidence="6">Kidney</tissue>
    </source>
</reference>
<dbReference type="InterPro" id="IPR036397">
    <property type="entry name" value="RNaseH_sf"/>
</dbReference>
<dbReference type="GO" id="GO:0006259">
    <property type="term" value="P:DNA metabolic process"/>
    <property type="evidence" value="ECO:0007669"/>
    <property type="project" value="UniProtKB-ARBA"/>
</dbReference>
<dbReference type="Gene3D" id="1.10.10.1210">
    <property type="entry name" value="MAGE homology domain, winged helix WH2 motif"/>
    <property type="match status" value="1"/>
</dbReference>
<dbReference type="InterPro" id="IPR012337">
    <property type="entry name" value="RNaseH-like_sf"/>
</dbReference>
<dbReference type="InterPro" id="IPR043502">
    <property type="entry name" value="DNA/RNA_pol_sf"/>
</dbReference>
<dbReference type="InterPro" id="IPR002190">
    <property type="entry name" value="MHD_dom"/>
</dbReference>
<dbReference type="InterPro" id="IPR041898">
    <property type="entry name" value="MAGE_WH1"/>
</dbReference>
<dbReference type="Proteomes" id="UP001177744">
    <property type="component" value="Unassembled WGS sequence"/>
</dbReference>
<dbReference type="InterPro" id="IPR041899">
    <property type="entry name" value="MAGE_WH2"/>
</dbReference>
<dbReference type="CDD" id="cd03715">
    <property type="entry name" value="RT_ZFREV_like"/>
    <property type="match status" value="1"/>
</dbReference>
<evidence type="ECO:0000259" key="3">
    <source>
        <dbReference type="PROSITE" id="PS50838"/>
    </source>
</evidence>
<feature type="compositionally biased region" description="Low complexity" evidence="2">
    <location>
        <begin position="708"/>
        <end position="721"/>
    </location>
</feature>
<dbReference type="InterPro" id="IPR037445">
    <property type="entry name" value="MAGE"/>
</dbReference>
<feature type="domain" description="Reverse transcriptase" evidence="4">
    <location>
        <begin position="117"/>
        <end position="308"/>
    </location>
</feature>
<evidence type="ECO:0000259" key="5">
    <source>
        <dbReference type="PROSITE" id="PS50879"/>
    </source>
</evidence>
<feature type="region of interest" description="Disordered" evidence="2">
    <location>
        <begin position="747"/>
        <end position="779"/>
    </location>
</feature>
<dbReference type="GO" id="GO:0005634">
    <property type="term" value="C:nucleus"/>
    <property type="evidence" value="ECO:0007669"/>
    <property type="project" value="TreeGrafter"/>
</dbReference>
<dbReference type="Pfam" id="PF00078">
    <property type="entry name" value="RVT_1"/>
    <property type="match status" value="1"/>
</dbReference>
<sequence length="1126" mass="124859">MGRDLLAKRGAEITFAPNGSAQLRLSEETSPMILSLAVRREEEWRLYADQSKASPLERELEKEFLLVWAEGNPPGLTKDHAPVLIDLKPGAQPVKICQYPILREALLGIQFHLDLLLQWGLVKRCRSPWNTPLLPVKKPGTNDYGPVQDLRAVNEAVITLHSALPNPYTLLGLIPSEAEWFTCLDLKDAFFCLRLAPSSQPLFAFEWENPTTGAKEQFTWTRLPQGFKNSPTLFSGALASDLSKFPGQDLGCVLLQYVDDLLLASSTRAQCWEGTRALLRLLTETGYRVSKKKAQICQKEVKYLGFRITQGKRRLGTERKQAICAIPVPSTRRQIREFLGAAGFCRIWIPGFSDLAKPLYEALKGEEKAPINWGPEQEKAFITIKAKLTEAPALGLPDVTRDFNLFVHENSGVALGVLTQEFGPWQRPVAYLSKQIDPVASGALELSKDKRANIYTDSRYAFATLHIHGAIYKERGLLTAGGKGIKNQNEILKLLEAVWEPKEIAVIHCKSHQKGKDSVSEGNQRADAAAKLAAKEQVAPSRIMLAPELPEPPNYTPQEEKWAQQEGGKRTKEGWWILPDHRVYVPEQLAHKVTGLNTWIHHSRVKAVHQPSDAQPEWKPPSCPGPALGAGKLRMATAQPPTAARGSGKSEDKMAGEGVPIGQLSPTQAMPHGQKSESCNLKEDLQAPSEAQGLVGVQAPIVEEEEATSTNTSFSSLSSLTPGTPEELPATGILSLFQSFQRSCSSSTANTDTLSSKSSEGSSSQEEDPSTLQTPPSPESLFTEVLQNKAYDLVQYLSIKYVTKEPITKAEMLESVIREHKDHFPVVFKKACECLEIIFGIELKEVDPTSHSYVLVKLLDLTYDGMLSDDQVMPKTGLLILILGIIFMEGNRASEERILEMMNMIGVHPGKNNFIYGDPRKLITEDLVQEKYLEYQQVPNSDPPRYEFLWGPRAHAETTKMKVLKFFAKISGTDPTSLTNWYEEALRDEREKAQAEVALDDTIATADESSSVVSSSFSCPEKLKFPFVWTWAVCCGDFAPPEFHWSALTLGRVAAFGWWEPDLPRVSVPSVLCGLVCTLGIRGPVCTTLLVCAENEILRMCQESEFPCVCTKTRVSKSLLPCEVSR</sequence>
<dbReference type="Pfam" id="PF01454">
    <property type="entry name" value="MAGE"/>
    <property type="match status" value="1"/>
</dbReference>
<dbReference type="Gene3D" id="3.10.20.370">
    <property type="match status" value="1"/>
</dbReference>
<dbReference type="SMART" id="SM01373">
    <property type="entry name" value="MAGE"/>
    <property type="match status" value="1"/>
</dbReference>
<dbReference type="GO" id="GO:0000122">
    <property type="term" value="P:negative regulation of transcription by RNA polymerase II"/>
    <property type="evidence" value="ECO:0007669"/>
    <property type="project" value="TreeGrafter"/>
</dbReference>
<gene>
    <name evidence="6" type="ORF">QTO34_000351</name>
</gene>
<proteinExistence type="inferred from homology"/>
<dbReference type="InterPro" id="IPR021072">
    <property type="entry name" value="MAGE_N"/>
</dbReference>
<dbReference type="AlphaFoldDB" id="A0AA40IBF2"/>
<dbReference type="Pfam" id="PF00075">
    <property type="entry name" value="RNase_H"/>
    <property type="match status" value="1"/>
</dbReference>
<dbReference type="InterPro" id="IPR043128">
    <property type="entry name" value="Rev_trsase/Diguanyl_cyclase"/>
</dbReference>
<dbReference type="EMBL" id="JAULJE010000001">
    <property type="protein sequence ID" value="KAK1346495.1"/>
    <property type="molecule type" value="Genomic_DNA"/>
</dbReference>
<dbReference type="InterPro" id="IPR002156">
    <property type="entry name" value="RNaseH_domain"/>
</dbReference>